<accession>A0ABX1AP65</accession>
<evidence type="ECO:0000313" key="1">
    <source>
        <dbReference type="EMBL" id="NJP68873.1"/>
    </source>
</evidence>
<gene>
    <name evidence="1" type="ORF">HCJ92_21930</name>
</gene>
<organism evidence="1 2">
    <name type="scientific">Streptomyces spiramenti</name>
    <dbReference type="NCBI Taxonomy" id="2720606"/>
    <lineage>
        <taxon>Bacteria</taxon>
        <taxon>Bacillati</taxon>
        <taxon>Actinomycetota</taxon>
        <taxon>Actinomycetes</taxon>
        <taxon>Kitasatosporales</taxon>
        <taxon>Streptomycetaceae</taxon>
        <taxon>Streptomyces</taxon>
    </lineage>
</organism>
<keyword evidence="2" id="KW-1185">Reference proteome</keyword>
<dbReference type="Proteomes" id="UP000746503">
    <property type="component" value="Unassembled WGS sequence"/>
</dbReference>
<proteinExistence type="predicted"/>
<name>A0ABX1AP65_9ACTN</name>
<feature type="non-terminal residue" evidence="1">
    <location>
        <position position="73"/>
    </location>
</feature>
<protein>
    <submittedName>
        <fullName evidence="1">Uncharacterized protein</fullName>
    </submittedName>
</protein>
<reference evidence="1 2" key="1">
    <citation type="submission" date="2020-03" db="EMBL/GenBank/DDBJ databases">
        <title>Draft genome of Streptomyces sp. ventii, isolated from the Axial Seamount in the Pacific Ocean, and resequencing of the two type strains Streptomyces lonarensis strain NCL 716 and Streptomyces bohaiensis strain 11A07.</title>
        <authorList>
            <person name="Loughran R.M."/>
            <person name="Pfannmuller K.M."/>
            <person name="Wasson B.J."/>
            <person name="Deadmond M.C."/>
            <person name="Paddock B.E."/>
            <person name="Koyack M.J."/>
            <person name="Gallegos D.A."/>
            <person name="Mitchell E.A."/>
            <person name="Ushijima B."/>
            <person name="Saw J.H."/>
            <person name="Mcphail K.L."/>
            <person name="Videau P."/>
        </authorList>
    </citation>
    <scope>NUCLEOTIDE SEQUENCE [LARGE SCALE GENOMIC DNA]</scope>
    <source>
        <strain evidence="2">5675061</strain>
    </source>
</reference>
<sequence length="73" mass="7013">MWTVPTPPETAAAREGEAPVSALGALLPGGRLRPGTAASAGGDIPLLLALAADAVTAGRQAGRTGPVGWAAVG</sequence>
<dbReference type="EMBL" id="JAAVJB010000296">
    <property type="protein sequence ID" value="NJP68873.1"/>
    <property type="molecule type" value="Genomic_DNA"/>
</dbReference>
<evidence type="ECO:0000313" key="2">
    <source>
        <dbReference type="Proteomes" id="UP000746503"/>
    </source>
</evidence>
<comment type="caution">
    <text evidence="1">The sequence shown here is derived from an EMBL/GenBank/DDBJ whole genome shotgun (WGS) entry which is preliminary data.</text>
</comment>